<protein>
    <submittedName>
        <fullName evidence="2">Uncharacterized protein</fullName>
    </submittedName>
</protein>
<feature type="region of interest" description="Disordered" evidence="1">
    <location>
        <begin position="166"/>
        <end position="198"/>
    </location>
</feature>
<comment type="caution">
    <text evidence="2">The sequence shown here is derived from an EMBL/GenBank/DDBJ whole genome shotgun (WGS) entry which is preliminary data.</text>
</comment>
<dbReference type="OrthoDB" id="4749820at2"/>
<name>A0A1R0KU85_9PSEU</name>
<dbReference type="EMBL" id="MQUQ01000007">
    <property type="protein sequence ID" value="OLZ51692.1"/>
    <property type="molecule type" value="Genomic_DNA"/>
</dbReference>
<keyword evidence="3" id="KW-1185">Reference proteome</keyword>
<proteinExistence type="predicted"/>
<organism evidence="2 3">
    <name type="scientific">Amycolatopsis coloradensis</name>
    <dbReference type="NCBI Taxonomy" id="76021"/>
    <lineage>
        <taxon>Bacteria</taxon>
        <taxon>Bacillati</taxon>
        <taxon>Actinomycetota</taxon>
        <taxon>Actinomycetes</taxon>
        <taxon>Pseudonocardiales</taxon>
        <taxon>Pseudonocardiaceae</taxon>
        <taxon>Amycolatopsis</taxon>
    </lineage>
</organism>
<reference evidence="2 3" key="1">
    <citation type="submission" date="2016-01" db="EMBL/GenBank/DDBJ databases">
        <title>Amycolatopsis coloradensis genome sequencing and assembly.</title>
        <authorList>
            <person name="Mayilraj S."/>
        </authorList>
    </citation>
    <scope>NUCLEOTIDE SEQUENCE [LARGE SCALE GENOMIC DNA]</scope>
    <source>
        <strain evidence="2 3">DSM 44225</strain>
    </source>
</reference>
<evidence type="ECO:0000313" key="2">
    <source>
        <dbReference type="EMBL" id="OLZ51692.1"/>
    </source>
</evidence>
<dbReference type="RefSeq" id="WP_076161346.1">
    <property type="nucleotide sequence ID" value="NZ_MQUQ01000007.1"/>
</dbReference>
<sequence>MTNPHESPDASAPADRNSDAILWALTTNAPGAAEFGLLTYLAIQADAEFGHILSVKAVARDLRSSTNTVSKALKRLADVNLIVIEVLDKVDGVYQAGASKRVLLNHPDAPHMTSELVAERAMARQRCDELRASMSETVWDELKPQSGRGAGIRADAAETDARMIATSHTRGGLRLLRPAAPGHPTSTGTEGERRQAAR</sequence>
<dbReference type="STRING" id="76021.BS329_15620"/>
<dbReference type="AlphaFoldDB" id="A0A1R0KU85"/>
<evidence type="ECO:0000256" key="1">
    <source>
        <dbReference type="SAM" id="MobiDB-lite"/>
    </source>
</evidence>
<gene>
    <name evidence="2" type="ORF">BS329_15620</name>
</gene>
<accession>A0A1R0KU85</accession>
<dbReference type="Proteomes" id="UP000187486">
    <property type="component" value="Unassembled WGS sequence"/>
</dbReference>
<evidence type="ECO:0000313" key="3">
    <source>
        <dbReference type="Proteomes" id="UP000187486"/>
    </source>
</evidence>